<dbReference type="InterPro" id="IPR013598">
    <property type="entry name" value="Exportin-1/Importin-b-like"/>
</dbReference>
<dbReference type="InterPro" id="IPR057942">
    <property type="entry name" value="TPR_TNPO3_IPO13_3rd"/>
</dbReference>
<name>A0AAD5MYV4_PARTN</name>
<dbReference type="PANTHER" id="PTHR12363:SF42">
    <property type="entry name" value="TRANSPORTIN-3"/>
    <property type="match status" value="1"/>
</dbReference>
<dbReference type="NCBIfam" id="TIGR00570">
    <property type="entry name" value="cdk7"/>
    <property type="match status" value="1"/>
</dbReference>
<feature type="region of interest" description="Disordered" evidence="6">
    <location>
        <begin position="271"/>
        <end position="310"/>
    </location>
</feature>
<dbReference type="AlphaFoldDB" id="A0AAD5MYV4"/>
<dbReference type="PROSITE" id="PS00518">
    <property type="entry name" value="ZF_RING_1"/>
    <property type="match status" value="1"/>
</dbReference>
<evidence type="ECO:0000256" key="4">
    <source>
        <dbReference type="PROSITE-ProRule" id="PRU00175"/>
    </source>
</evidence>
<dbReference type="GO" id="GO:0061575">
    <property type="term" value="F:cyclin-dependent protein serine/threonine kinase activator activity"/>
    <property type="evidence" value="ECO:0007669"/>
    <property type="project" value="InterPro"/>
</dbReference>
<evidence type="ECO:0000256" key="5">
    <source>
        <dbReference type="SAM" id="Coils"/>
    </source>
</evidence>
<dbReference type="Pfam" id="PF25811">
    <property type="entry name" value="CAK-anch_MAT1"/>
    <property type="match status" value="1"/>
</dbReference>
<dbReference type="Gene3D" id="3.30.40.10">
    <property type="entry name" value="Zinc/RING finger domain, C3HC4 (zinc finger)"/>
    <property type="match status" value="1"/>
</dbReference>
<dbReference type="InterPro" id="IPR051345">
    <property type="entry name" value="Importin_beta-like_NTR"/>
</dbReference>
<dbReference type="InterPro" id="IPR013083">
    <property type="entry name" value="Znf_RING/FYVE/PHD"/>
</dbReference>
<dbReference type="PANTHER" id="PTHR12363">
    <property type="entry name" value="TRANSPORTIN 3 AND IMPORTIN 13"/>
    <property type="match status" value="1"/>
</dbReference>
<evidence type="ECO:0000313" key="8">
    <source>
        <dbReference type="EMBL" id="KAJ1353594.1"/>
    </source>
</evidence>
<dbReference type="GO" id="GO:0005675">
    <property type="term" value="C:transcription factor TFIIH holo complex"/>
    <property type="evidence" value="ECO:0007669"/>
    <property type="project" value="InterPro"/>
</dbReference>
<evidence type="ECO:0000256" key="1">
    <source>
        <dbReference type="ARBA" id="ARBA00022723"/>
    </source>
</evidence>
<comment type="caution">
    <text evidence="8">The sequence shown here is derived from an EMBL/GenBank/DDBJ whole genome shotgun (WGS) entry which is preliminary data.</text>
</comment>
<sequence length="1262" mass="142872">FRSVCWCKMRECGKCKSSEYTNKNLVMMVNECGHPLCKNCVDNLFARNAAPCHVCGKTLRRNNFWEQVFDDPMIEKEAHIRRRLRKIYNLKKDDFPSLREFNDYLERFETIVCNLTSGVDVEETEAEIAEFKEANQELIERNKKRLDEDQIWIMQNLKEDREMKSRVDYVHNQEHALKKANLPKRKLTVCSVLPVLTLYSNDSSSLIVRVPAQKKCAVGIAVLFLGVPRMKRTRSAVKDTKAIMEELRESNVPAEVILDRERKRQIEHELEEKEEAARRKKRNKGTREILQDRKRMAESMSFSTSQRSSGRTFVYKPPRLLINGPGLPNEEELESKGYLQHVRAASLARMAGGFTTKTGCMRALFESFMEPVDLSLAYQNISLFYSGVNNEEAAAWLNSVQNSVQAWSLCDGILCERRDPLACCFAAQTLRQKIMKSLSELPRETYYSLRESLISHLSQIDVSSHDQVADATVTQLCLAVADLYIQVPEWNNWVAELLNRFSALEGDRTRMLLTLLRVFPEEVQLSKVGENRRNEIRNELACSGTSVTSYLSQVLECYSNDHDMIRKVLRCLSAYLQNPALSTDHLATSPLLNNVFQILAAPNAPNSLHDAATECIVSALLRAEDHGAHQALAKCLQASIYQLHAAFNNAVALEDMDKLQNFAHPNSMGSMYTLELLLLLAGHHDYSLVEMTFNIWYRISEGLFSFEDDQHIEKFKPYVIRYLDALYRHCRYDTEEEGIQTVMVIETVRDVVFVVGTETCVKNMHAMLVACSQNGTWDETEAALFIISTVIGNILPEETFASSSVDLLGNASEWLSKNPSYLGKVVEWILHLAVTPSFAAQATEAIDKIVVRSSSELLHLVPLLLQLIPHLESSLNHGKKMEVAISSCLKACTILVMNLPEAGIRQRLSELCQPIIERLQMVISATPVIVTNNENEKAADSWARFAGEPVLWIDRIATIFREVRPWNGGNLDRGILRITLYSRKTANSVASDTAPWLDIATKLYEVLSEALKRYESTSRVVEHCCRSIRFIVRSLGLQSIGFVEPLITQMMDIFSRHQHSCFLYLSSILVDEYGGMESLQPGLMIMLESLAHGTFTVLTLENGPRDHPDTVDDLFRLAMRFVVRAPSAFFVHPVATALFECAMVCLSLDHQEANRSVTRFFICIIEQLLSARKAGFRDAGVIAAEDLVIVHGAKLIELCLQAAIFKVSGTLRRDQAEIVYMLSKIDRGRHKEWLITATSQLPRGPLAATDEQLEQFVANITA</sequence>
<evidence type="ECO:0000256" key="3">
    <source>
        <dbReference type="ARBA" id="ARBA00022833"/>
    </source>
</evidence>
<feature type="non-terminal residue" evidence="8">
    <location>
        <position position="1262"/>
    </location>
</feature>
<dbReference type="InterPro" id="IPR004575">
    <property type="entry name" value="MAT1/Tfb3"/>
</dbReference>
<dbReference type="Pfam" id="PF08389">
    <property type="entry name" value="Xpo1"/>
    <property type="match status" value="1"/>
</dbReference>
<dbReference type="SUPFAM" id="SSF57850">
    <property type="entry name" value="RING/U-box"/>
    <property type="match status" value="1"/>
</dbReference>
<feature type="compositionally biased region" description="Basic and acidic residues" evidence="6">
    <location>
        <begin position="285"/>
        <end position="297"/>
    </location>
</feature>
<dbReference type="GO" id="GO:0006289">
    <property type="term" value="P:nucleotide-excision repair"/>
    <property type="evidence" value="ECO:0007669"/>
    <property type="project" value="InterPro"/>
</dbReference>
<dbReference type="InterPro" id="IPR058537">
    <property type="entry name" value="TPR_TNPO3_IPO13_4th"/>
</dbReference>
<dbReference type="InterPro" id="IPR001841">
    <property type="entry name" value="Znf_RING"/>
</dbReference>
<dbReference type="InterPro" id="IPR017907">
    <property type="entry name" value="Znf_RING_CS"/>
</dbReference>
<dbReference type="GO" id="GO:0008270">
    <property type="term" value="F:zinc ion binding"/>
    <property type="evidence" value="ECO:0007669"/>
    <property type="project" value="UniProtKB-KW"/>
</dbReference>
<dbReference type="SMART" id="SM00184">
    <property type="entry name" value="RING"/>
    <property type="match status" value="1"/>
</dbReference>
<feature type="non-terminal residue" evidence="8">
    <location>
        <position position="1"/>
    </location>
</feature>
<feature type="domain" description="RING-type" evidence="7">
    <location>
        <begin position="12"/>
        <end position="55"/>
    </location>
</feature>
<keyword evidence="2 4" id="KW-0863">Zinc-finger</keyword>
<evidence type="ECO:0000313" key="9">
    <source>
        <dbReference type="Proteomes" id="UP001196413"/>
    </source>
</evidence>
<protein>
    <recommendedName>
        <fullName evidence="7">RING-type domain-containing protein</fullName>
    </recommendedName>
</protein>
<dbReference type="Pfam" id="PF06391">
    <property type="entry name" value="MAT1"/>
    <property type="match status" value="1"/>
</dbReference>
<organism evidence="8 9">
    <name type="scientific">Parelaphostrongylus tenuis</name>
    <name type="common">Meningeal worm</name>
    <dbReference type="NCBI Taxonomy" id="148309"/>
    <lineage>
        <taxon>Eukaryota</taxon>
        <taxon>Metazoa</taxon>
        <taxon>Ecdysozoa</taxon>
        <taxon>Nematoda</taxon>
        <taxon>Chromadorea</taxon>
        <taxon>Rhabditida</taxon>
        <taxon>Rhabditina</taxon>
        <taxon>Rhabditomorpha</taxon>
        <taxon>Strongyloidea</taxon>
        <taxon>Metastrongylidae</taxon>
        <taxon>Parelaphostrongylus</taxon>
    </lineage>
</organism>
<gene>
    <name evidence="8" type="ORF">KIN20_010249</name>
</gene>
<keyword evidence="1" id="KW-0479">Metal-binding</keyword>
<dbReference type="InterPro" id="IPR057941">
    <property type="entry name" value="TPR_TNPO3_IPO13_2nd"/>
</dbReference>
<dbReference type="GO" id="GO:0006606">
    <property type="term" value="P:protein import into nucleus"/>
    <property type="evidence" value="ECO:0007669"/>
    <property type="project" value="TreeGrafter"/>
</dbReference>
<dbReference type="Pfam" id="PF17121">
    <property type="entry name" value="zf-C3HC4_5"/>
    <property type="match status" value="1"/>
</dbReference>
<keyword evidence="9" id="KW-1185">Reference proteome</keyword>
<dbReference type="Gene3D" id="1.25.10.10">
    <property type="entry name" value="Leucine-rich Repeat Variant"/>
    <property type="match status" value="1"/>
</dbReference>
<accession>A0AAD5MYV4</accession>
<feature type="coiled-coil region" evidence="5">
    <location>
        <begin position="121"/>
        <end position="149"/>
    </location>
</feature>
<dbReference type="Pfam" id="PF24140">
    <property type="entry name" value="TPR_TNPO3_IPO13_3rd"/>
    <property type="match status" value="1"/>
</dbReference>
<dbReference type="Proteomes" id="UP001196413">
    <property type="component" value="Unassembled WGS sequence"/>
</dbReference>
<proteinExistence type="predicted"/>
<keyword evidence="5" id="KW-0175">Coiled coil</keyword>
<evidence type="ECO:0000256" key="2">
    <source>
        <dbReference type="ARBA" id="ARBA00022771"/>
    </source>
</evidence>
<reference evidence="8" key="1">
    <citation type="submission" date="2021-06" db="EMBL/GenBank/DDBJ databases">
        <title>Parelaphostrongylus tenuis whole genome reference sequence.</title>
        <authorList>
            <person name="Garwood T.J."/>
            <person name="Larsen P.A."/>
            <person name="Fountain-Jones N.M."/>
            <person name="Garbe J.R."/>
            <person name="Macchietto M.G."/>
            <person name="Kania S.A."/>
            <person name="Gerhold R.W."/>
            <person name="Richards J.E."/>
            <person name="Wolf T.M."/>
        </authorList>
    </citation>
    <scope>NUCLEOTIDE SEQUENCE</scope>
    <source>
        <strain evidence="8">MNPRO001-30</strain>
        <tissue evidence="8">Meninges</tissue>
    </source>
</reference>
<dbReference type="Pfam" id="PF24138">
    <property type="entry name" value="TPR_TNPO3_IPO13_2nd"/>
    <property type="match status" value="1"/>
</dbReference>
<evidence type="ECO:0000259" key="7">
    <source>
        <dbReference type="PROSITE" id="PS50089"/>
    </source>
</evidence>
<dbReference type="Pfam" id="PF24139">
    <property type="entry name" value="TPR_TNPO3_IPO13_4th"/>
    <property type="match status" value="1"/>
</dbReference>
<dbReference type="InterPro" id="IPR057657">
    <property type="entry name" value="MAT1_CAK-anch"/>
</dbReference>
<evidence type="ECO:0000256" key="6">
    <source>
        <dbReference type="SAM" id="MobiDB-lite"/>
    </source>
</evidence>
<dbReference type="PROSITE" id="PS50089">
    <property type="entry name" value="ZF_RING_2"/>
    <property type="match status" value="1"/>
</dbReference>
<dbReference type="InterPro" id="IPR016024">
    <property type="entry name" value="ARM-type_fold"/>
</dbReference>
<keyword evidence="3" id="KW-0862">Zinc</keyword>
<dbReference type="GO" id="GO:0005737">
    <property type="term" value="C:cytoplasm"/>
    <property type="evidence" value="ECO:0007669"/>
    <property type="project" value="TreeGrafter"/>
</dbReference>
<dbReference type="InterPro" id="IPR015877">
    <property type="entry name" value="MAT1_centre"/>
</dbReference>
<dbReference type="EMBL" id="JAHQIW010001771">
    <property type="protein sequence ID" value="KAJ1353594.1"/>
    <property type="molecule type" value="Genomic_DNA"/>
</dbReference>
<feature type="compositionally biased region" description="Polar residues" evidence="6">
    <location>
        <begin position="300"/>
        <end position="310"/>
    </location>
</feature>
<dbReference type="InterPro" id="IPR011989">
    <property type="entry name" value="ARM-like"/>
</dbReference>
<dbReference type="SUPFAM" id="SSF48371">
    <property type="entry name" value="ARM repeat"/>
    <property type="match status" value="1"/>
</dbReference>